<feature type="transmembrane region" description="Helical" evidence="3">
    <location>
        <begin position="41"/>
        <end position="66"/>
    </location>
</feature>
<dbReference type="InterPro" id="IPR009825">
    <property type="entry name" value="ECF_substrate-spec-like"/>
</dbReference>
<name>A0ABR7JPR9_9FIRM</name>
<evidence type="ECO:0000256" key="2">
    <source>
        <dbReference type="ARBA" id="ARBA00022989"/>
    </source>
</evidence>
<keyword evidence="5" id="KW-1185">Reference proteome</keyword>
<feature type="transmembrane region" description="Helical" evidence="3">
    <location>
        <begin position="12"/>
        <end position="29"/>
    </location>
</feature>
<keyword evidence="2 3" id="KW-1133">Transmembrane helix</keyword>
<proteinExistence type="predicted"/>
<dbReference type="RefSeq" id="WP_153971632.1">
    <property type="nucleotide sequence ID" value="NZ_JACRWE010000003.1"/>
</dbReference>
<evidence type="ECO:0000256" key="3">
    <source>
        <dbReference type="SAM" id="Phobius"/>
    </source>
</evidence>
<reference evidence="4 5" key="1">
    <citation type="submission" date="2020-08" db="EMBL/GenBank/DDBJ databases">
        <authorList>
            <person name="Liu C."/>
            <person name="Sun Q."/>
        </authorList>
    </citation>
    <scope>NUCLEOTIDE SEQUENCE [LARGE SCALE GENOMIC DNA]</scope>
    <source>
        <strain evidence="4 5">NSJ-18</strain>
    </source>
</reference>
<dbReference type="Proteomes" id="UP000609849">
    <property type="component" value="Unassembled WGS sequence"/>
</dbReference>
<dbReference type="PANTHER" id="PTHR37815">
    <property type="entry name" value="UPF0397 PROTEIN BC_2624-RELATED"/>
    <property type="match status" value="1"/>
</dbReference>
<dbReference type="PANTHER" id="PTHR37815:SF3">
    <property type="entry name" value="UPF0397 PROTEIN SPR0429"/>
    <property type="match status" value="1"/>
</dbReference>
<sequence length="168" mass="17607">MNNQTKKVVLNGLMIALVCIATMAIQIPIPGTNGYVNIGDSVIFISSILFGPISGMLAGGIGSALADLLSGYTHWALFTLVIKGCEGYIVGLILTKSNTILKNTSGVLIGMVFMVFGYFIAGSILEGSFIVAARSIPSNIIQGTVSIVLAIPLSHSLSNVKYVKSLKI</sequence>
<dbReference type="Gene3D" id="1.10.1760.20">
    <property type="match status" value="1"/>
</dbReference>
<dbReference type="EMBL" id="JACRWE010000003">
    <property type="protein sequence ID" value="MBC5996903.1"/>
    <property type="molecule type" value="Genomic_DNA"/>
</dbReference>
<feature type="transmembrane region" description="Helical" evidence="3">
    <location>
        <begin position="72"/>
        <end position="95"/>
    </location>
</feature>
<keyword evidence="3" id="KW-0472">Membrane</keyword>
<protein>
    <submittedName>
        <fullName evidence="4">ECF transporter S component</fullName>
    </submittedName>
</protein>
<evidence type="ECO:0000313" key="5">
    <source>
        <dbReference type="Proteomes" id="UP000609849"/>
    </source>
</evidence>
<keyword evidence="1 3" id="KW-0812">Transmembrane</keyword>
<evidence type="ECO:0000313" key="4">
    <source>
        <dbReference type="EMBL" id="MBC5996903.1"/>
    </source>
</evidence>
<evidence type="ECO:0000256" key="1">
    <source>
        <dbReference type="ARBA" id="ARBA00022692"/>
    </source>
</evidence>
<accession>A0ABR7JPR9</accession>
<comment type="caution">
    <text evidence="4">The sequence shown here is derived from an EMBL/GenBank/DDBJ whole genome shotgun (WGS) entry which is preliminary data.</text>
</comment>
<organism evidence="4 5">
    <name type="scientific">Romboutsia faecis</name>
    <dbReference type="NCBI Taxonomy" id="2764597"/>
    <lineage>
        <taxon>Bacteria</taxon>
        <taxon>Bacillati</taxon>
        <taxon>Bacillota</taxon>
        <taxon>Clostridia</taxon>
        <taxon>Peptostreptococcales</taxon>
        <taxon>Peptostreptococcaceae</taxon>
        <taxon>Romboutsia</taxon>
    </lineage>
</organism>
<dbReference type="Pfam" id="PF07155">
    <property type="entry name" value="ECF-ribofla_trS"/>
    <property type="match status" value="1"/>
</dbReference>
<gene>
    <name evidence="4" type="ORF">H8923_09030</name>
</gene>
<feature type="transmembrane region" description="Helical" evidence="3">
    <location>
        <begin position="107"/>
        <end position="133"/>
    </location>
</feature>